<dbReference type="PROSITE" id="PS50011">
    <property type="entry name" value="PROTEIN_KINASE_DOM"/>
    <property type="match status" value="1"/>
</dbReference>
<dbReference type="InterPro" id="IPR008271">
    <property type="entry name" value="Ser/Thr_kinase_AS"/>
</dbReference>
<evidence type="ECO:0000256" key="4">
    <source>
        <dbReference type="ARBA" id="ARBA00022840"/>
    </source>
</evidence>
<feature type="region of interest" description="Disordered" evidence="7">
    <location>
        <begin position="1"/>
        <end position="20"/>
    </location>
</feature>
<dbReference type="PANTHER" id="PTHR24348:SF22">
    <property type="entry name" value="NON-SPECIFIC SERINE_THREONINE PROTEIN KINASE"/>
    <property type="match status" value="1"/>
</dbReference>
<keyword evidence="6" id="KW-0175">Coiled coil</keyword>
<dbReference type="PROSITE" id="PS50102">
    <property type="entry name" value="RRM"/>
    <property type="match status" value="1"/>
</dbReference>
<dbReference type="PANTHER" id="PTHR24348">
    <property type="entry name" value="SERINE/THREONINE-PROTEIN KINASE UNC-51-RELATED"/>
    <property type="match status" value="1"/>
</dbReference>
<dbReference type="EMBL" id="SNRW01001980">
    <property type="protein sequence ID" value="KAA6394298.1"/>
    <property type="molecule type" value="Genomic_DNA"/>
</dbReference>
<dbReference type="AlphaFoldDB" id="A0A5J4WHK3"/>
<dbReference type="GO" id="GO:0005776">
    <property type="term" value="C:autophagosome"/>
    <property type="evidence" value="ECO:0007669"/>
    <property type="project" value="TreeGrafter"/>
</dbReference>
<dbReference type="GO" id="GO:0000407">
    <property type="term" value="C:phagophore assembly site"/>
    <property type="evidence" value="ECO:0007669"/>
    <property type="project" value="TreeGrafter"/>
</dbReference>
<keyword evidence="3 10" id="KW-0418">Kinase</keyword>
<dbReference type="PROSITE" id="PS00108">
    <property type="entry name" value="PROTEIN_KINASE_ST"/>
    <property type="match status" value="1"/>
</dbReference>
<name>A0A5J4WHK3_9EUKA</name>
<evidence type="ECO:0000256" key="5">
    <source>
        <dbReference type="PROSITE-ProRule" id="PRU00176"/>
    </source>
</evidence>
<evidence type="ECO:0000259" key="8">
    <source>
        <dbReference type="PROSITE" id="PS50011"/>
    </source>
</evidence>
<evidence type="ECO:0000256" key="3">
    <source>
        <dbReference type="ARBA" id="ARBA00022777"/>
    </source>
</evidence>
<dbReference type="SMART" id="SM00360">
    <property type="entry name" value="RRM"/>
    <property type="match status" value="1"/>
</dbReference>
<dbReference type="InterPro" id="IPR012677">
    <property type="entry name" value="Nucleotide-bd_a/b_plait_sf"/>
</dbReference>
<dbReference type="Gene3D" id="1.10.510.10">
    <property type="entry name" value="Transferase(Phosphotransferase) domain 1"/>
    <property type="match status" value="1"/>
</dbReference>
<gene>
    <name evidence="10" type="ORF">EZS28_010174</name>
</gene>
<dbReference type="GO" id="GO:0003723">
    <property type="term" value="F:RNA binding"/>
    <property type="evidence" value="ECO:0007669"/>
    <property type="project" value="UniProtKB-UniRule"/>
</dbReference>
<evidence type="ECO:0000313" key="11">
    <source>
        <dbReference type="Proteomes" id="UP000324800"/>
    </source>
</evidence>
<dbReference type="SUPFAM" id="SSF56112">
    <property type="entry name" value="Protein kinase-like (PK-like)"/>
    <property type="match status" value="1"/>
</dbReference>
<dbReference type="GO" id="GO:0000045">
    <property type="term" value="P:autophagosome assembly"/>
    <property type="evidence" value="ECO:0007669"/>
    <property type="project" value="TreeGrafter"/>
</dbReference>
<dbReference type="GO" id="GO:0005524">
    <property type="term" value="F:ATP binding"/>
    <property type="evidence" value="ECO:0007669"/>
    <property type="project" value="UniProtKB-KW"/>
</dbReference>
<dbReference type="SUPFAM" id="SSF54928">
    <property type="entry name" value="RNA-binding domain, RBD"/>
    <property type="match status" value="1"/>
</dbReference>
<dbReference type="CDD" id="cd00590">
    <property type="entry name" value="RRM_SF"/>
    <property type="match status" value="1"/>
</dbReference>
<dbReference type="SMART" id="SM00220">
    <property type="entry name" value="S_TKc"/>
    <property type="match status" value="1"/>
</dbReference>
<evidence type="ECO:0000256" key="7">
    <source>
        <dbReference type="SAM" id="MobiDB-lite"/>
    </source>
</evidence>
<proteinExistence type="predicted"/>
<feature type="domain" description="Protein kinase" evidence="8">
    <location>
        <begin position="878"/>
        <end position="1162"/>
    </location>
</feature>
<keyword evidence="4" id="KW-0067">ATP-binding</keyword>
<protein>
    <submittedName>
        <fullName evidence="10">Putative AGC family protein kinase</fullName>
    </submittedName>
</protein>
<dbReference type="InterPro" id="IPR013087">
    <property type="entry name" value="Znf_C2H2_type"/>
</dbReference>
<evidence type="ECO:0000256" key="1">
    <source>
        <dbReference type="ARBA" id="ARBA00022679"/>
    </source>
</evidence>
<comment type="caution">
    <text evidence="10">The sequence shown here is derived from an EMBL/GenBank/DDBJ whole genome shotgun (WGS) entry which is preliminary data.</text>
</comment>
<keyword evidence="2" id="KW-0547">Nucleotide-binding</keyword>
<organism evidence="10 11">
    <name type="scientific">Streblomastix strix</name>
    <dbReference type="NCBI Taxonomy" id="222440"/>
    <lineage>
        <taxon>Eukaryota</taxon>
        <taxon>Metamonada</taxon>
        <taxon>Preaxostyla</taxon>
        <taxon>Oxymonadida</taxon>
        <taxon>Streblomastigidae</taxon>
        <taxon>Streblomastix</taxon>
    </lineage>
</organism>
<feature type="region of interest" description="Disordered" evidence="7">
    <location>
        <begin position="473"/>
        <end position="495"/>
    </location>
</feature>
<feature type="coiled-coil region" evidence="6">
    <location>
        <begin position="151"/>
        <end position="193"/>
    </location>
</feature>
<evidence type="ECO:0000313" key="10">
    <source>
        <dbReference type="EMBL" id="KAA6394298.1"/>
    </source>
</evidence>
<feature type="compositionally biased region" description="Polar residues" evidence="7">
    <location>
        <begin position="474"/>
        <end position="485"/>
    </location>
</feature>
<feature type="compositionally biased region" description="Polar residues" evidence="7">
    <location>
        <begin position="798"/>
        <end position="808"/>
    </location>
</feature>
<dbReference type="InterPro" id="IPR011009">
    <property type="entry name" value="Kinase-like_dom_sf"/>
</dbReference>
<dbReference type="GO" id="GO:0016020">
    <property type="term" value="C:membrane"/>
    <property type="evidence" value="ECO:0007669"/>
    <property type="project" value="TreeGrafter"/>
</dbReference>
<feature type="domain" description="RRM" evidence="9">
    <location>
        <begin position="380"/>
        <end position="456"/>
    </location>
</feature>
<dbReference type="Proteomes" id="UP000324800">
    <property type="component" value="Unassembled WGS sequence"/>
</dbReference>
<dbReference type="InterPro" id="IPR045269">
    <property type="entry name" value="Atg1-like"/>
</dbReference>
<dbReference type="GO" id="GO:0005829">
    <property type="term" value="C:cytosol"/>
    <property type="evidence" value="ECO:0007669"/>
    <property type="project" value="TreeGrafter"/>
</dbReference>
<dbReference type="Gene3D" id="3.30.70.330">
    <property type="match status" value="1"/>
</dbReference>
<dbReference type="InterPro" id="IPR000719">
    <property type="entry name" value="Prot_kinase_dom"/>
</dbReference>
<dbReference type="SMART" id="SM00355">
    <property type="entry name" value="ZnF_C2H2"/>
    <property type="match status" value="6"/>
</dbReference>
<dbReference type="GO" id="GO:0004674">
    <property type="term" value="F:protein serine/threonine kinase activity"/>
    <property type="evidence" value="ECO:0007669"/>
    <property type="project" value="InterPro"/>
</dbReference>
<dbReference type="InterPro" id="IPR000504">
    <property type="entry name" value="RRM_dom"/>
</dbReference>
<evidence type="ECO:0000256" key="2">
    <source>
        <dbReference type="ARBA" id="ARBA00022741"/>
    </source>
</evidence>
<keyword evidence="5" id="KW-0694">RNA-binding</keyword>
<evidence type="ECO:0000256" key="6">
    <source>
        <dbReference type="SAM" id="Coils"/>
    </source>
</evidence>
<feature type="compositionally biased region" description="Basic and acidic residues" evidence="7">
    <location>
        <begin position="486"/>
        <end position="495"/>
    </location>
</feature>
<keyword evidence="1" id="KW-0808">Transferase</keyword>
<dbReference type="GO" id="GO:0010506">
    <property type="term" value="P:regulation of autophagy"/>
    <property type="evidence" value="ECO:0007669"/>
    <property type="project" value="InterPro"/>
</dbReference>
<evidence type="ECO:0000259" key="9">
    <source>
        <dbReference type="PROSITE" id="PS50102"/>
    </source>
</evidence>
<dbReference type="Pfam" id="PF00069">
    <property type="entry name" value="Pkinase"/>
    <property type="match status" value="1"/>
</dbReference>
<dbReference type="Pfam" id="PF00076">
    <property type="entry name" value="RRM_1"/>
    <property type="match status" value="1"/>
</dbReference>
<feature type="region of interest" description="Disordered" evidence="7">
    <location>
        <begin position="792"/>
        <end position="827"/>
    </location>
</feature>
<reference evidence="10 11" key="1">
    <citation type="submission" date="2019-03" db="EMBL/GenBank/DDBJ databases">
        <title>Single cell metagenomics reveals metabolic interactions within the superorganism composed of flagellate Streblomastix strix and complex community of Bacteroidetes bacteria on its surface.</title>
        <authorList>
            <person name="Treitli S.C."/>
            <person name="Kolisko M."/>
            <person name="Husnik F."/>
            <person name="Keeling P."/>
            <person name="Hampl V."/>
        </authorList>
    </citation>
    <scope>NUCLEOTIDE SEQUENCE [LARGE SCALE GENOMIC DNA]</scope>
    <source>
        <strain evidence="10">ST1C</strain>
    </source>
</reference>
<accession>A0A5J4WHK3</accession>
<sequence>MSSARRNELDFKSKQEEEDRKAAIKLHEEEKQRIVLTEKQLYQEGKVLCPFCDSNQPAKEIHHHIRQQHPKSLDMYNDMTIIAHVVIQQTVVQQGKNVINQGVLVACPFCKSQIDISELKDHVIKIHSQQHIEVYLLLLHNIKLTIQLFEISELDEQRRHELEQRRIAEDDKINKKEEDKKQIEQEKQLFKEGRINCPFCDTIKMATDISEHIMTAHPEKKQIYKDMWTITQVIVSQTIKQQGRTLVIQGKDIQCPFCQAFLDDSQFGIHLINNHNQQQQQLSNKLYRNIELTMKLIEKFEQEKIRKRKQENDDHILAVKYQSEEQLRQNDIFHQRRKTIDESNQRKIEEKQKNEVKPAVQKESIQIQPKLNASQNIDKKSLIINNLSPRTTEESIRKLFTPYNSISCNIPIIQTRNKPIHATVNFSTEADAQRALKQIDGLSIDGYKLQISFKTIRSGSAGSDREQIDALSHTVPSNNKKPGSRTNREVDDQRPSFESRIGYIDPNRIASEADLAAQLKKHQFEQQNKGVQIKQAQQGDNEIFEPRNQIQSKKDEKGNKTLMCECPFCDKLTDIDQMKMHIETHNPNKRQLYDYMPRLLSKLQPNNKGQYENIGLMRIDCPFCEIKTGNLDHHIRIGHNKLHELFRKLLQHQQLLNERQKDIDDKDDLNDIINNKWDNDQVKCHLCLLNQPSSLIIQHLKTHRSGPKFIAQIQSIIDIQQQGRRFDYVNCPFCTAHQYSDEMNKHISLNHPERRELFIQVANLLSTESIEIISPPKLLVQQHQDQIFKDYSPKKKQVSPSQEKQISPNPIKRQPSPPTSTDEESFEEISINVPIKKPTIRLVAPSQSPLKADTKEQLPQRNPKDVVPFKTTWKKSDFERYDRLGKSQTGSVWLMKDIQIQLNVAIKEMDYFTAIEKETVNQKIDTIKKFYGIVRQSTNAQFIHVVQPLGFFVNEEDYKAFLVLEYCAMGDLRRFIDSLRKQKSTVTKKAYEIVGQVALSLKQIHQSGIVHGDIKAQNILLTDEFRVKITGFDFAQYLEEGQEFALLPNGTFLYQAPEILRYKSLDDGRRERLPPPRITSAIDIWAFGAIMFDLLTQRHPFVNYKMESDVPADEFIRRVLRNPPAELPEHYPYQLKSLIKHMLDKDPEQRITAKEILQIPEVAAALNQR</sequence>
<dbReference type="InterPro" id="IPR035979">
    <property type="entry name" value="RBD_domain_sf"/>
</dbReference>